<name>A0A0F8A3Z4_9HYPO</name>
<feature type="region of interest" description="Disordered" evidence="1">
    <location>
        <begin position="129"/>
        <end position="148"/>
    </location>
</feature>
<feature type="chain" id="PRO_5002526274" description="Small secreted protein" evidence="2">
    <location>
        <begin position="20"/>
        <end position="148"/>
    </location>
</feature>
<dbReference type="Proteomes" id="UP000054481">
    <property type="component" value="Unassembled WGS sequence"/>
</dbReference>
<sequence length="148" mass="15708">MHFTQTLIAALAAASSAVAAPAEPAAKSMMAPAPQWTIEKLQRVCDKGDQQCTWTFGINTHVDKAPATACKLEVKGPGASRAKGGPARCGDYTVTSGWSGQFGEGKGFTTLSVVDNKKRLIVWPAYNDNQVKDGKPVQPDQSYAPQTI</sequence>
<gene>
    <name evidence="3" type="ORF">HIM_07876</name>
</gene>
<accession>A0A0F8A3Z4</accession>
<proteinExistence type="predicted"/>
<dbReference type="EMBL" id="KQ030543">
    <property type="protein sequence ID" value="KJZ72684.1"/>
    <property type="molecule type" value="Genomic_DNA"/>
</dbReference>
<evidence type="ECO:0000313" key="3">
    <source>
        <dbReference type="EMBL" id="KJZ72684.1"/>
    </source>
</evidence>
<evidence type="ECO:0000256" key="1">
    <source>
        <dbReference type="SAM" id="MobiDB-lite"/>
    </source>
</evidence>
<feature type="compositionally biased region" description="Polar residues" evidence="1">
    <location>
        <begin position="139"/>
        <end position="148"/>
    </location>
</feature>
<feature type="signal peptide" evidence="2">
    <location>
        <begin position="1"/>
        <end position="19"/>
    </location>
</feature>
<organism evidence="3 4">
    <name type="scientific">Hirsutella minnesotensis 3608</name>
    <dbReference type="NCBI Taxonomy" id="1043627"/>
    <lineage>
        <taxon>Eukaryota</taxon>
        <taxon>Fungi</taxon>
        <taxon>Dikarya</taxon>
        <taxon>Ascomycota</taxon>
        <taxon>Pezizomycotina</taxon>
        <taxon>Sordariomycetes</taxon>
        <taxon>Hypocreomycetidae</taxon>
        <taxon>Hypocreales</taxon>
        <taxon>Ophiocordycipitaceae</taxon>
        <taxon>Hirsutella</taxon>
    </lineage>
</organism>
<evidence type="ECO:0000256" key="2">
    <source>
        <dbReference type="SAM" id="SignalP"/>
    </source>
</evidence>
<keyword evidence="4" id="KW-1185">Reference proteome</keyword>
<reference evidence="3 4" key="1">
    <citation type="journal article" date="2014" name="Genome Biol. Evol.">
        <title>Comparative genomics and transcriptomics analyses reveal divergent lifestyle features of nematode endoparasitic fungus Hirsutella minnesotensis.</title>
        <authorList>
            <person name="Lai Y."/>
            <person name="Liu K."/>
            <person name="Zhang X."/>
            <person name="Zhang X."/>
            <person name="Li K."/>
            <person name="Wang N."/>
            <person name="Shu C."/>
            <person name="Wu Y."/>
            <person name="Wang C."/>
            <person name="Bushley K.E."/>
            <person name="Xiang M."/>
            <person name="Liu X."/>
        </authorList>
    </citation>
    <scope>NUCLEOTIDE SEQUENCE [LARGE SCALE GENOMIC DNA]</scope>
    <source>
        <strain evidence="3 4">3608</strain>
    </source>
</reference>
<dbReference type="AlphaFoldDB" id="A0A0F8A3Z4"/>
<keyword evidence="2" id="KW-0732">Signal</keyword>
<evidence type="ECO:0000313" key="4">
    <source>
        <dbReference type="Proteomes" id="UP000054481"/>
    </source>
</evidence>
<evidence type="ECO:0008006" key="5">
    <source>
        <dbReference type="Google" id="ProtNLM"/>
    </source>
</evidence>
<protein>
    <recommendedName>
        <fullName evidence="5">Small secreted protein</fullName>
    </recommendedName>
</protein>
<dbReference type="OrthoDB" id="5352317at2759"/>